<sequence>MAWFFRSREEKERSGYQVNKACSQRSRWTRLREPNTLRHNSSLVVYWPTKATTNDKDEHSIDKEAVDLPLSPAMENLYMENFEERALSSSPQQPKVFYRYVDNTFVTKPHGCHALDQFQLSTSTALTPTLNLLWITTNRQHRAVLSNLYKMKTTCHKHYLTFTLLANRTAMVGMKLTVLNKAEQP</sequence>
<accession>A0A8K0JZ93</accession>
<reference evidence="1" key="1">
    <citation type="submission" date="2013-04" db="EMBL/GenBank/DDBJ databases">
        <authorList>
            <person name="Qu J."/>
            <person name="Murali S.C."/>
            <person name="Bandaranaike D."/>
            <person name="Bellair M."/>
            <person name="Blankenburg K."/>
            <person name="Chao H."/>
            <person name="Dinh H."/>
            <person name="Doddapaneni H."/>
            <person name="Downs B."/>
            <person name="Dugan-Rocha S."/>
            <person name="Elkadiri S."/>
            <person name="Gnanaolivu R.D."/>
            <person name="Hernandez B."/>
            <person name="Javaid M."/>
            <person name="Jayaseelan J.C."/>
            <person name="Lee S."/>
            <person name="Li M."/>
            <person name="Ming W."/>
            <person name="Munidasa M."/>
            <person name="Muniz J."/>
            <person name="Nguyen L."/>
            <person name="Ongeri F."/>
            <person name="Osuji N."/>
            <person name="Pu L.-L."/>
            <person name="Puazo M."/>
            <person name="Qu C."/>
            <person name="Quiroz J."/>
            <person name="Raj R."/>
            <person name="Weissenberger G."/>
            <person name="Xin Y."/>
            <person name="Zou X."/>
            <person name="Han Y."/>
            <person name="Richards S."/>
            <person name="Worley K."/>
            <person name="Muzny D."/>
            <person name="Gibbs R."/>
        </authorList>
    </citation>
    <scope>NUCLEOTIDE SEQUENCE</scope>
    <source>
        <strain evidence="1">Sampled in the wild</strain>
    </source>
</reference>
<dbReference type="Proteomes" id="UP000792457">
    <property type="component" value="Unassembled WGS sequence"/>
</dbReference>
<evidence type="ECO:0000313" key="1">
    <source>
        <dbReference type="EMBL" id="KAG8224520.1"/>
    </source>
</evidence>
<evidence type="ECO:0000313" key="2">
    <source>
        <dbReference type="Proteomes" id="UP000792457"/>
    </source>
</evidence>
<dbReference type="EMBL" id="KZ308199">
    <property type="protein sequence ID" value="KAG8224520.1"/>
    <property type="molecule type" value="Genomic_DNA"/>
</dbReference>
<organism evidence="1 2">
    <name type="scientific">Ladona fulva</name>
    <name type="common">Scarce chaser dragonfly</name>
    <name type="synonym">Libellula fulva</name>
    <dbReference type="NCBI Taxonomy" id="123851"/>
    <lineage>
        <taxon>Eukaryota</taxon>
        <taxon>Metazoa</taxon>
        <taxon>Ecdysozoa</taxon>
        <taxon>Arthropoda</taxon>
        <taxon>Hexapoda</taxon>
        <taxon>Insecta</taxon>
        <taxon>Pterygota</taxon>
        <taxon>Palaeoptera</taxon>
        <taxon>Odonata</taxon>
        <taxon>Epiprocta</taxon>
        <taxon>Anisoptera</taxon>
        <taxon>Libelluloidea</taxon>
        <taxon>Libellulidae</taxon>
        <taxon>Ladona</taxon>
    </lineage>
</organism>
<reference evidence="1" key="2">
    <citation type="submission" date="2017-10" db="EMBL/GenBank/DDBJ databases">
        <title>Ladona fulva Genome sequencing and assembly.</title>
        <authorList>
            <person name="Murali S."/>
            <person name="Richards S."/>
            <person name="Bandaranaike D."/>
            <person name="Bellair M."/>
            <person name="Blankenburg K."/>
            <person name="Chao H."/>
            <person name="Dinh H."/>
            <person name="Doddapaneni H."/>
            <person name="Dugan-Rocha S."/>
            <person name="Elkadiri S."/>
            <person name="Gnanaolivu R."/>
            <person name="Hernandez B."/>
            <person name="Skinner E."/>
            <person name="Javaid M."/>
            <person name="Lee S."/>
            <person name="Li M."/>
            <person name="Ming W."/>
            <person name="Munidasa M."/>
            <person name="Muniz J."/>
            <person name="Nguyen L."/>
            <person name="Hughes D."/>
            <person name="Osuji N."/>
            <person name="Pu L.-L."/>
            <person name="Puazo M."/>
            <person name="Qu C."/>
            <person name="Quiroz J."/>
            <person name="Raj R."/>
            <person name="Weissenberger G."/>
            <person name="Xin Y."/>
            <person name="Zou X."/>
            <person name="Han Y."/>
            <person name="Worley K."/>
            <person name="Muzny D."/>
            <person name="Gibbs R."/>
        </authorList>
    </citation>
    <scope>NUCLEOTIDE SEQUENCE</scope>
    <source>
        <strain evidence="1">Sampled in the wild</strain>
    </source>
</reference>
<dbReference type="OrthoDB" id="10018421at2759"/>
<keyword evidence="2" id="KW-1185">Reference proteome</keyword>
<name>A0A8K0JZ93_LADFU</name>
<comment type="caution">
    <text evidence="1">The sequence shown here is derived from an EMBL/GenBank/DDBJ whole genome shotgun (WGS) entry which is preliminary data.</text>
</comment>
<protein>
    <submittedName>
        <fullName evidence="1">Uncharacterized protein</fullName>
    </submittedName>
</protein>
<gene>
    <name evidence="1" type="ORF">J437_LFUL004211</name>
</gene>
<dbReference type="AlphaFoldDB" id="A0A8K0JZ93"/>
<proteinExistence type="predicted"/>